<feature type="transmembrane region" description="Helical" evidence="6">
    <location>
        <begin position="263"/>
        <end position="289"/>
    </location>
</feature>
<feature type="transmembrane region" description="Helical" evidence="6">
    <location>
        <begin position="806"/>
        <end position="831"/>
    </location>
</feature>
<feature type="transmembrane region" description="Helical" evidence="6">
    <location>
        <begin position="763"/>
        <end position="794"/>
    </location>
</feature>
<evidence type="ECO:0000259" key="8">
    <source>
        <dbReference type="Pfam" id="PF12704"/>
    </source>
</evidence>
<dbReference type="AlphaFoldDB" id="A0A501PSA8"/>
<dbReference type="InterPro" id="IPR003838">
    <property type="entry name" value="ABC3_permease_C"/>
</dbReference>
<evidence type="ECO:0000256" key="6">
    <source>
        <dbReference type="SAM" id="Phobius"/>
    </source>
</evidence>
<dbReference type="InterPro" id="IPR025857">
    <property type="entry name" value="MacB_PCD"/>
</dbReference>
<evidence type="ECO:0000256" key="5">
    <source>
        <dbReference type="ARBA" id="ARBA00023136"/>
    </source>
</evidence>
<feature type="transmembrane region" description="Helical" evidence="6">
    <location>
        <begin position="722"/>
        <end position="742"/>
    </location>
</feature>
<comment type="caution">
    <text evidence="9">The sequence shown here is derived from an EMBL/GenBank/DDBJ whole genome shotgun (WGS) entry which is preliminary data.</text>
</comment>
<evidence type="ECO:0000313" key="10">
    <source>
        <dbReference type="Proteomes" id="UP000319148"/>
    </source>
</evidence>
<evidence type="ECO:0000256" key="2">
    <source>
        <dbReference type="ARBA" id="ARBA00022475"/>
    </source>
</evidence>
<feature type="transmembrane region" description="Helical" evidence="6">
    <location>
        <begin position="357"/>
        <end position="377"/>
    </location>
</feature>
<gene>
    <name evidence="9" type="ORF">FIV46_02600</name>
</gene>
<dbReference type="InterPro" id="IPR038766">
    <property type="entry name" value="Membrane_comp_ABC_pdt"/>
</dbReference>
<feature type="domain" description="ABC3 transporter permease C-terminal" evidence="7">
    <location>
        <begin position="267"/>
        <end position="383"/>
    </location>
</feature>
<evidence type="ECO:0000313" key="9">
    <source>
        <dbReference type="EMBL" id="TPD62987.1"/>
    </source>
</evidence>
<keyword evidence="5 6" id="KW-0472">Membrane</keyword>
<feature type="domain" description="MacB-like periplasmic core" evidence="8">
    <location>
        <begin position="27"/>
        <end position="234"/>
    </location>
</feature>
<dbReference type="Proteomes" id="UP000319148">
    <property type="component" value="Unassembled WGS sequence"/>
</dbReference>
<keyword evidence="4 6" id="KW-1133">Transmembrane helix</keyword>
<name>A0A501PSA8_9PROT</name>
<feature type="transmembrane region" description="Helical" evidence="6">
    <location>
        <begin position="310"/>
        <end position="337"/>
    </location>
</feature>
<proteinExistence type="predicted"/>
<sequence length="843" mass="91797">MNTLPTALRFALRELRSGIKRFRIFLACLFLGTAIIASVGSVTTNITEGLSQEARQFLGGDIEISMMQRDLTPAEEAFLSAHGTISRVSTLRAMAHLVDRDTEDSSLVELKAVDELYPLFGTLKFQGEDVPSDLYAEKDGRPAIVISEALANRLALGRSDLLKLGNTVYYVSAIVTFEPDRSNQGLQLAPGALMSYAGLEASGLVQPGSLIRNYFRLKLNDGIAIKQFKNDLKAAFPDADWRVRDRGDGGMGIRRFVERLGQFLSLVGLTALLVGGVGVSNAVTAYLSGKTATIATFKILGARSGMIMQIYLIQVLLMAALATAAGLVLGGLMPMMIGDLLGRFLPVPIAAGLYFKPLLLAGLYSLLITLAFTLWPLSRAQNIPAARLFRQLVHKSDRVKYPKAFIALITGLLALLVGLVVWQADHKNITLAFLAGTVVAFAVLYGAGWLIRLLARKMPRPKSPTLRIALSNIHRPGNATISVVLSLGLGLILFTAIALTENNITREINGRASLEAPSYFFIDIQKNQYDAFTSFLGNLNGVKDIESVPNLRGRITHIKDTPSEEMEIEQEGRWMLRGDRGLTFTDKRPENNPLTAGEWWPEGYNGPPQVSISREMADYMHLKLGDSITVNVLGRSITAEIVSMREVDWDTYGINYVVMFDPETLKPAPYTYLATAKVAPELETATFRAIAKEFPNVSIVRMKEVLSTLQDMLLKIGAAVDVMAAITILAGILVLAGAIAAGHKRRVYDAAVFKILGATRKDVLRAYVLEFVILGLAAGLVAIGLGTLAAWGIVVGIMNMDWHFALNIPALTISVSIAFTLISGMMSIWLAMSARPAQVLREI</sequence>
<dbReference type="EMBL" id="VFIY01000004">
    <property type="protein sequence ID" value="TPD62987.1"/>
    <property type="molecule type" value="Genomic_DNA"/>
</dbReference>
<feature type="transmembrane region" description="Helical" evidence="6">
    <location>
        <begin position="404"/>
        <end position="424"/>
    </location>
</feature>
<protein>
    <submittedName>
        <fullName evidence="9">FtsX-like permease family protein</fullName>
    </submittedName>
</protein>
<evidence type="ECO:0000256" key="4">
    <source>
        <dbReference type="ARBA" id="ARBA00022989"/>
    </source>
</evidence>
<accession>A0A501PSA8</accession>
<feature type="transmembrane region" description="Helical" evidence="6">
    <location>
        <begin position="476"/>
        <end position="499"/>
    </location>
</feature>
<dbReference type="PANTHER" id="PTHR30287">
    <property type="entry name" value="MEMBRANE COMPONENT OF PREDICTED ABC SUPERFAMILY METABOLITE UPTAKE TRANSPORTER"/>
    <property type="match status" value="1"/>
</dbReference>
<dbReference type="RefSeq" id="WP_139938237.1">
    <property type="nucleotide sequence ID" value="NZ_JBHSYP010000022.1"/>
</dbReference>
<keyword evidence="2" id="KW-1003">Cell membrane</keyword>
<keyword evidence="3 6" id="KW-0812">Transmembrane</keyword>
<organism evidence="9 10">
    <name type="scientific">Emcibacter nanhaiensis</name>
    <dbReference type="NCBI Taxonomy" id="1505037"/>
    <lineage>
        <taxon>Bacteria</taxon>
        <taxon>Pseudomonadati</taxon>
        <taxon>Pseudomonadota</taxon>
        <taxon>Alphaproteobacteria</taxon>
        <taxon>Emcibacterales</taxon>
        <taxon>Emcibacteraceae</taxon>
        <taxon>Emcibacter</taxon>
    </lineage>
</organism>
<dbReference type="Pfam" id="PF12704">
    <property type="entry name" value="MacB_PCD"/>
    <property type="match status" value="1"/>
</dbReference>
<dbReference type="GO" id="GO:0005886">
    <property type="term" value="C:plasma membrane"/>
    <property type="evidence" value="ECO:0007669"/>
    <property type="project" value="UniProtKB-SubCell"/>
</dbReference>
<comment type="subcellular location">
    <subcellularLocation>
        <location evidence="1">Cell membrane</location>
        <topology evidence="1">Multi-pass membrane protein</topology>
    </subcellularLocation>
</comment>
<evidence type="ECO:0000256" key="1">
    <source>
        <dbReference type="ARBA" id="ARBA00004651"/>
    </source>
</evidence>
<keyword evidence="10" id="KW-1185">Reference proteome</keyword>
<dbReference type="Pfam" id="PF02687">
    <property type="entry name" value="FtsX"/>
    <property type="match status" value="2"/>
</dbReference>
<feature type="domain" description="ABC3 transporter permease C-terminal" evidence="7">
    <location>
        <begin position="722"/>
        <end position="833"/>
    </location>
</feature>
<dbReference type="PANTHER" id="PTHR30287:SF1">
    <property type="entry name" value="INNER MEMBRANE PROTEIN"/>
    <property type="match status" value="1"/>
</dbReference>
<evidence type="ECO:0000259" key="7">
    <source>
        <dbReference type="Pfam" id="PF02687"/>
    </source>
</evidence>
<dbReference type="OrthoDB" id="9775544at2"/>
<reference evidence="10" key="1">
    <citation type="submission" date="2019-06" db="EMBL/GenBank/DDBJ databases">
        <title>The complete genome of Emcibacter congregatus ZYLT.</title>
        <authorList>
            <person name="Zhao Z."/>
        </authorList>
    </citation>
    <scope>NUCLEOTIDE SEQUENCE [LARGE SCALE GENOMIC DNA]</scope>
    <source>
        <strain evidence="10">MCCC 1A06723</strain>
    </source>
</reference>
<evidence type="ECO:0000256" key="3">
    <source>
        <dbReference type="ARBA" id="ARBA00022692"/>
    </source>
</evidence>
<feature type="transmembrane region" description="Helical" evidence="6">
    <location>
        <begin position="430"/>
        <end position="455"/>
    </location>
</feature>